<dbReference type="RefSeq" id="WP_189243018.1">
    <property type="nucleotide sequence ID" value="NZ_BMQP01000026.1"/>
</dbReference>
<gene>
    <name evidence="1" type="ORF">Pro02_48530</name>
</gene>
<organism evidence="1 2">
    <name type="scientific">Planobispora rosea</name>
    <dbReference type="NCBI Taxonomy" id="35762"/>
    <lineage>
        <taxon>Bacteria</taxon>
        <taxon>Bacillati</taxon>
        <taxon>Actinomycetota</taxon>
        <taxon>Actinomycetes</taxon>
        <taxon>Streptosporangiales</taxon>
        <taxon>Streptosporangiaceae</taxon>
        <taxon>Planobispora</taxon>
    </lineage>
</organism>
<comment type="caution">
    <text evidence="1">The sequence shown here is derived from an EMBL/GenBank/DDBJ whole genome shotgun (WGS) entry which is preliminary data.</text>
</comment>
<dbReference type="AlphaFoldDB" id="A0A8J3S430"/>
<dbReference type="Proteomes" id="UP000655044">
    <property type="component" value="Unassembled WGS sequence"/>
</dbReference>
<sequence length="253" mass="26236">MFAPPSTAHEFLARHRDRIRQLTRRKIPSASFLQVGASIVGVIVEEPILVFQTEYGTRKLLTFDDGTPRKQLRVVLATEQRDPANPDDNGLRALYLKTGRADAVAAAMERVNAEDLEIGGVLSLTFTGYDHNPDGYSTKVFTAEYVPPTGTTPPGTVPQQSAPPAAALIPAAVAGPAPLIAQSAAPVVAPPAPAMPVALTGPATPVVAPAPAAPVPGPASATAISPDTRAHLEQLGPEVLAQLGITLPTSSTS</sequence>
<evidence type="ECO:0000313" key="1">
    <source>
        <dbReference type="EMBL" id="GIH86445.1"/>
    </source>
</evidence>
<protein>
    <submittedName>
        <fullName evidence="1">Uncharacterized protein</fullName>
    </submittedName>
</protein>
<evidence type="ECO:0000313" key="2">
    <source>
        <dbReference type="Proteomes" id="UP000655044"/>
    </source>
</evidence>
<reference evidence="1" key="1">
    <citation type="submission" date="2021-01" db="EMBL/GenBank/DDBJ databases">
        <title>Whole genome shotgun sequence of Planobispora rosea NBRC 15558.</title>
        <authorList>
            <person name="Komaki H."/>
            <person name="Tamura T."/>
        </authorList>
    </citation>
    <scope>NUCLEOTIDE SEQUENCE</scope>
    <source>
        <strain evidence="1">NBRC 15558</strain>
    </source>
</reference>
<dbReference type="EMBL" id="BOOI01000046">
    <property type="protein sequence ID" value="GIH86445.1"/>
    <property type="molecule type" value="Genomic_DNA"/>
</dbReference>
<name>A0A8J3S430_PLARO</name>
<keyword evidence="2" id="KW-1185">Reference proteome</keyword>
<accession>A0A8J3S430</accession>
<proteinExistence type="predicted"/>